<sequence>MAVNIQAHKGKTKNQLQIAVCKTIFLSLSCISISKHSGAGVRRRRRKEKEGEEDEICYKYLLVQKRKAKEQQQRKSQKQRESKTNKRTKRLLSTKSNKSNRIYDILHDIQSQTSSVTPLSDDIMLTTPKDNSTVNRVTVQRISNINDQTKRKLTDASLVGLTSSSRSPLTISSSLPKNVVQPESTIRQNVAMPVTVRRLSRGPSQTTAVIHRSTVPQIKVHNDKSTVKSVPSEPAIPSSAPASTVSVRTLPRRPPQATIAIHRSTIPQVKSDKNKPTRR</sequence>
<accession>A0A8S2FX11</accession>
<reference evidence="2" key="1">
    <citation type="submission" date="2021-02" db="EMBL/GenBank/DDBJ databases">
        <authorList>
            <person name="Nowell W R."/>
        </authorList>
    </citation>
    <scope>NUCLEOTIDE SEQUENCE</scope>
</reference>
<name>A0A8S2FX11_9BILA</name>
<dbReference type="Proteomes" id="UP000682733">
    <property type="component" value="Unassembled WGS sequence"/>
</dbReference>
<evidence type="ECO:0000313" key="3">
    <source>
        <dbReference type="EMBL" id="CAF4378533.1"/>
    </source>
</evidence>
<organism evidence="2 4">
    <name type="scientific">Didymodactylos carnosus</name>
    <dbReference type="NCBI Taxonomy" id="1234261"/>
    <lineage>
        <taxon>Eukaryota</taxon>
        <taxon>Metazoa</taxon>
        <taxon>Spiralia</taxon>
        <taxon>Gnathifera</taxon>
        <taxon>Rotifera</taxon>
        <taxon>Eurotatoria</taxon>
        <taxon>Bdelloidea</taxon>
        <taxon>Philodinida</taxon>
        <taxon>Philodinidae</taxon>
        <taxon>Didymodactylos</taxon>
    </lineage>
</organism>
<feature type="region of interest" description="Disordered" evidence="1">
    <location>
        <begin position="68"/>
        <end position="96"/>
    </location>
</feature>
<dbReference type="Proteomes" id="UP000677228">
    <property type="component" value="Unassembled WGS sequence"/>
</dbReference>
<comment type="caution">
    <text evidence="2">The sequence shown here is derived from an EMBL/GenBank/DDBJ whole genome shotgun (WGS) entry which is preliminary data.</text>
</comment>
<feature type="compositionally biased region" description="Basic and acidic residues" evidence="1">
    <location>
        <begin position="69"/>
        <end position="84"/>
    </location>
</feature>
<feature type="region of interest" description="Disordered" evidence="1">
    <location>
        <begin position="224"/>
        <end position="279"/>
    </location>
</feature>
<dbReference type="EMBL" id="CAJOBA010068661">
    <property type="protein sequence ID" value="CAF4378533.1"/>
    <property type="molecule type" value="Genomic_DNA"/>
</dbReference>
<protein>
    <submittedName>
        <fullName evidence="2">Uncharacterized protein</fullName>
    </submittedName>
</protein>
<gene>
    <name evidence="2" type="ORF">OVA965_LOCUS40891</name>
    <name evidence="3" type="ORF">TMI583_LOCUS42416</name>
</gene>
<feature type="compositionally biased region" description="Low complexity" evidence="1">
    <location>
        <begin position="229"/>
        <end position="247"/>
    </location>
</feature>
<feature type="non-terminal residue" evidence="2">
    <location>
        <position position="279"/>
    </location>
</feature>
<dbReference type="AlphaFoldDB" id="A0A8S2FX11"/>
<evidence type="ECO:0000313" key="2">
    <source>
        <dbReference type="EMBL" id="CAF1579817.1"/>
    </source>
</evidence>
<feature type="compositionally biased region" description="Basic and acidic residues" evidence="1">
    <location>
        <begin position="270"/>
        <end position="279"/>
    </location>
</feature>
<evidence type="ECO:0000256" key="1">
    <source>
        <dbReference type="SAM" id="MobiDB-lite"/>
    </source>
</evidence>
<evidence type="ECO:0000313" key="4">
    <source>
        <dbReference type="Proteomes" id="UP000677228"/>
    </source>
</evidence>
<dbReference type="EMBL" id="CAJNOK010045617">
    <property type="protein sequence ID" value="CAF1579817.1"/>
    <property type="molecule type" value="Genomic_DNA"/>
</dbReference>
<proteinExistence type="predicted"/>